<dbReference type="Proteomes" id="UP000294616">
    <property type="component" value="Unassembled WGS sequence"/>
</dbReference>
<keyword evidence="2" id="KW-0805">Transcription regulation</keyword>
<dbReference type="Pfam" id="PF04542">
    <property type="entry name" value="Sigma70_r2"/>
    <property type="match status" value="1"/>
</dbReference>
<keyword evidence="9" id="KW-1185">Reference proteome</keyword>
<dbReference type="RefSeq" id="WP_132224722.1">
    <property type="nucleotide sequence ID" value="NZ_SMGO01000002.1"/>
</dbReference>
<dbReference type="Gene3D" id="1.10.1740.10">
    <property type="match status" value="1"/>
</dbReference>
<dbReference type="GO" id="GO:0016987">
    <property type="term" value="F:sigma factor activity"/>
    <property type="evidence" value="ECO:0007669"/>
    <property type="project" value="UniProtKB-KW"/>
</dbReference>
<evidence type="ECO:0000313" key="8">
    <source>
        <dbReference type="EMBL" id="TCK83604.1"/>
    </source>
</evidence>
<dbReference type="EMBL" id="SMGO01000002">
    <property type="protein sequence ID" value="TCK83604.1"/>
    <property type="molecule type" value="Genomic_DNA"/>
</dbReference>
<dbReference type="InterPro" id="IPR014284">
    <property type="entry name" value="RNA_pol_sigma-70_dom"/>
</dbReference>
<protein>
    <submittedName>
        <fullName evidence="8">RNA polymerase sigma factor (Sigma-70 family)</fullName>
    </submittedName>
</protein>
<feature type="domain" description="RNA polymerase sigma factor 70 region 4 type 2" evidence="7">
    <location>
        <begin position="115"/>
        <end position="155"/>
    </location>
</feature>
<dbReference type="InterPro" id="IPR007627">
    <property type="entry name" value="RNA_pol_sigma70_r2"/>
</dbReference>
<sequence>MADKKHSIILTIIKSYSKGLSGFIRKRVDNEEDAQDILQDVWFQLSSVINSQPVEQVGGWLYRVATNKIIDKRRKKSESSWIYKEEEQEESSLYDQFLKTEKTPETEYQDRILWQELFKALEELPTEQRDVFIWHELDRVSFAEISADTGESIGKLISRKHYAVLHLRKRLKVFYSEFKESQFKSI</sequence>
<dbReference type="Pfam" id="PF08281">
    <property type="entry name" value="Sigma70_r4_2"/>
    <property type="match status" value="1"/>
</dbReference>
<comment type="caution">
    <text evidence="8">The sequence shown here is derived from an EMBL/GenBank/DDBJ whole genome shotgun (WGS) entry which is preliminary data.</text>
</comment>
<dbReference type="PANTHER" id="PTHR43133">
    <property type="entry name" value="RNA POLYMERASE ECF-TYPE SIGMA FACTO"/>
    <property type="match status" value="1"/>
</dbReference>
<dbReference type="NCBIfam" id="TIGR02937">
    <property type="entry name" value="sigma70-ECF"/>
    <property type="match status" value="1"/>
</dbReference>
<dbReference type="SUPFAM" id="SSF88659">
    <property type="entry name" value="Sigma3 and sigma4 domains of RNA polymerase sigma factors"/>
    <property type="match status" value="1"/>
</dbReference>
<accession>A0A4R1LYG0</accession>
<evidence type="ECO:0000256" key="1">
    <source>
        <dbReference type="ARBA" id="ARBA00010641"/>
    </source>
</evidence>
<comment type="similarity">
    <text evidence="1">Belongs to the sigma-70 factor family. ECF subfamily.</text>
</comment>
<dbReference type="SUPFAM" id="SSF88946">
    <property type="entry name" value="Sigma2 domain of RNA polymerase sigma factors"/>
    <property type="match status" value="1"/>
</dbReference>
<keyword evidence="3" id="KW-0731">Sigma factor</keyword>
<evidence type="ECO:0000256" key="3">
    <source>
        <dbReference type="ARBA" id="ARBA00023082"/>
    </source>
</evidence>
<organism evidence="8 9">
    <name type="scientific">Albibacterium bauzanense</name>
    <dbReference type="NCBI Taxonomy" id="653929"/>
    <lineage>
        <taxon>Bacteria</taxon>
        <taxon>Pseudomonadati</taxon>
        <taxon>Bacteroidota</taxon>
        <taxon>Sphingobacteriia</taxon>
        <taxon>Sphingobacteriales</taxon>
        <taxon>Sphingobacteriaceae</taxon>
        <taxon>Albibacterium</taxon>
    </lineage>
</organism>
<reference evidence="8 9" key="1">
    <citation type="submission" date="2019-03" db="EMBL/GenBank/DDBJ databases">
        <title>Genomic Encyclopedia of Archaeal and Bacterial Type Strains, Phase II (KMG-II): from individual species to whole genera.</title>
        <authorList>
            <person name="Goeker M."/>
        </authorList>
    </citation>
    <scope>NUCLEOTIDE SEQUENCE [LARGE SCALE GENOMIC DNA]</scope>
    <source>
        <strain evidence="8 9">DSM 22554</strain>
    </source>
</reference>
<evidence type="ECO:0000259" key="6">
    <source>
        <dbReference type="Pfam" id="PF04542"/>
    </source>
</evidence>
<name>A0A4R1LYG0_9SPHI</name>
<feature type="domain" description="RNA polymerase sigma-70 region 2" evidence="6">
    <location>
        <begin position="13"/>
        <end position="77"/>
    </location>
</feature>
<dbReference type="InterPro" id="IPR013249">
    <property type="entry name" value="RNA_pol_sigma70_r4_t2"/>
</dbReference>
<dbReference type="InterPro" id="IPR039425">
    <property type="entry name" value="RNA_pol_sigma-70-like"/>
</dbReference>
<dbReference type="GO" id="GO:0006352">
    <property type="term" value="P:DNA-templated transcription initiation"/>
    <property type="evidence" value="ECO:0007669"/>
    <property type="project" value="InterPro"/>
</dbReference>
<dbReference type="PANTHER" id="PTHR43133:SF8">
    <property type="entry name" value="RNA POLYMERASE SIGMA FACTOR HI_1459-RELATED"/>
    <property type="match status" value="1"/>
</dbReference>
<evidence type="ECO:0000313" key="9">
    <source>
        <dbReference type="Proteomes" id="UP000294616"/>
    </source>
</evidence>
<evidence type="ECO:0000256" key="4">
    <source>
        <dbReference type="ARBA" id="ARBA00023125"/>
    </source>
</evidence>
<keyword evidence="5" id="KW-0804">Transcription</keyword>
<dbReference type="GO" id="GO:0003677">
    <property type="term" value="F:DNA binding"/>
    <property type="evidence" value="ECO:0007669"/>
    <property type="project" value="UniProtKB-KW"/>
</dbReference>
<dbReference type="InterPro" id="IPR013324">
    <property type="entry name" value="RNA_pol_sigma_r3/r4-like"/>
</dbReference>
<keyword evidence="4" id="KW-0238">DNA-binding</keyword>
<evidence type="ECO:0000256" key="2">
    <source>
        <dbReference type="ARBA" id="ARBA00023015"/>
    </source>
</evidence>
<proteinExistence type="inferred from homology"/>
<gene>
    <name evidence="8" type="ORF">C8N28_2206</name>
</gene>
<dbReference type="Gene3D" id="1.10.10.10">
    <property type="entry name" value="Winged helix-like DNA-binding domain superfamily/Winged helix DNA-binding domain"/>
    <property type="match status" value="1"/>
</dbReference>
<dbReference type="InterPro" id="IPR013325">
    <property type="entry name" value="RNA_pol_sigma_r2"/>
</dbReference>
<dbReference type="OrthoDB" id="9784272at2"/>
<evidence type="ECO:0000256" key="5">
    <source>
        <dbReference type="ARBA" id="ARBA00023163"/>
    </source>
</evidence>
<evidence type="ECO:0000259" key="7">
    <source>
        <dbReference type="Pfam" id="PF08281"/>
    </source>
</evidence>
<dbReference type="AlphaFoldDB" id="A0A4R1LYG0"/>
<dbReference type="InterPro" id="IPR036388">
    <property type="entry name" value="WH-like_DNA-bd_sf"/>
</dbReference>